<proteinExistence type="predicted"/>
<dbReference type="InterPro" id="IPR045465">
    <property type="entry name" value="Trans_reg_dom"/>
</dbReference>
<protein>
    <recommendedName>
        <fullName evidence="2">Transcriptional regulator-like domain-containing protein</fullName>
    </recommendedName>
</protein>
<dbReference type="OrthoDB" id="8654520at2"/>
<sequence>MRAQEAWRLPAAYRYSLDLDGQGLAWEFLRRNPKFRDEVGGPLAATPASPTEAARRSPPKSTISFSRLPWSAPGDPLGRWGLTFRPEPCAPG</sequence>
<name>A0A964WUF9_9HYPH</name>
<dbReference type="EMBL" id="SPKJ01000059">
    <property type="protein sequence ID" value="MYZ49087.1"/>
    <property type="molecule type" value="Genomic_DNA"/>
</dbReference>
<accession>A0A964WUF9</accession>
<comment type="caution">
    <text evidence="3">The sequence shown here is derived from an EMBL/GenBank/DDBJ whole genome shotgun (WGS) entry which is preliminary data.</text>
</comment>
<evidence type="ECO:0000313" key="3">
    <source>
        <dbReference type="EMBL" id="MYZ49087.1"/>
    </source>
</evidence>
<feature type="region of interest" description="Disordered" evidence="1">
    <location>
        <begin position="37"/>
        <end position="92"/>
    </location>
</feature>
<evidence type="ECO:0000313" key="4">
    <source>
        <dbReference type="Proteomes" id="UP000773614"/>
    </source>
</evidence>
<evidence type="ECO:0000256" key="1">
    <source>
        <dbReference type="SAM" id="MobiDB-lite"/>
    </source>
</evidence>
<keyword evidence="4" id="KW-1185">Reference proteome</keyword>
<organism evidence="3 4">
    <name type="scientific">Propylenella binzhouense</name>
    <dbReference type="NCBI Taxonomy" id="2555902"/>
    <lineage>
        <taxon>Bacteria</taxon>
        <taxon>Pseudomonadati</taxon>
        <taxon>Pseudomonadota</taxon>
        <taxon>Alphaproteobacteria</taxon>
        <taxon>Hyphomicrobiales</taxon>
        <taxon>Propylenellaceae</taxon>
        <taxon>Propylenella</taxon>
    </lineage>
</organism>
<dbReference type="RefSeq" id="WP_161141432.1">
    <property type="nucleotide sequence ID" value="NZ_SPKJ01000059.1"/>
</dbReference>
<feature type="domain" description="Transcriptional regulator-like" evidence="2">
    <location>
        <begin position="7"/>
        <end position="85"/>
    </location>
</feature>
<gene>
    <name evidence="3" type="ORF">E4O86_15335</name>
</gene>
<evidence type="ECO:0000259" key="2">
    <source>
        <dbReference type="Pfam" id="PF20109"/>
    </source>
</evidence>
<dbReference type="AlphaFoldDB" id="A0A964WUF9"/>
<dbReference type="Proteomes" id="UP000773614">
    <property type="component" value="Unassembled WGS sequence"/>
</dbReference>
<reference evidence="3" key="1">
    <citation type="submission" date="2019-03" db="EMBL/GenBank/DDBJ databases">
        <title>Afifella sp. nov., isolated from activated sludge.</title>
        <authorList>
            <person name="Li Q."/>
            <person name="Liu Y."/>
        </authorList>
    </citation>
    <scope>NUCLEOTIDE SEQUENCE</scope>
    <source>
        <strain evidence="3">L72</strain>
    </source>
</reference>
<dbReference type="Pfam" id="PF20109">
    <property type="entry name" value="Trans_reg_dom"/>
    <property type="match status" value="1"/>
</dbReference>